<feature type="region of interest" description="Disordered" evidence="1">
    <location>
        <begin position="309"/>
        <end position="412"/>
    </location>
</feature>
<accession>A0A1H9S1T9</accession>
<sequence>MVRRADEDESWDWAPVVSTTEDWTPAPPREAALATAEPDAAAAAEPQWGQPELASAAPAVPAQGGLDGPDLQSNFSTYLDFLSRLCRELGIPDPVEEYFAPVVGRWSELHAEAGRWRAVGAYSEVVVGELTKPLGGLDAAWQGADADSFIEYMNRVGLAGNDMSDAMIAMGEVLDLTADGLREIVTEMAGLLAEVAHNTSQAMAQPGRGEDRSRQYVDAMNRPTRQLFEAVRQIMEALVRLCDGIDGSKVFEPITMAHTFPTENWSVPEVPSVTVPGGPGTSVPSSAGLAAGLGSSGLGGGGLGGGGGGFGGGASGPSATPATPPGPGGYVSVGEALPSQPAGGMSGAGAAGGGGKTGGAGGMMGGGMPMGMGGMGGGGSDSEHKRRTRVTGDPEEIFGKPTKSSPPVIGDD</sequence>
<dbReference type="AlphaFoldDB" id="A0A1H9S1T9"/>
<feature type="compositionally biased region" description="Gly residues" evidence="1">
    <location>
        <begin position="344"/>
        <end position="380"/>
    </location>
</feature>
<organism evidence="2 3">
    <name type="scientific">Actinokineospora terrae</name>
    <dbReference type="NCBI Taxonomy" id="155974"/>
    <lineage>
        <taxon>Bacteria</taxon>
        <taxon>Bacillati</taxon>
        <taxon>Actinomycetota</taxon>
        <taxon>Actinomycetes</taxon>
        <taxon>Pseudonocardiales</taxon>
        <taxon>Pseudonocardiaceae</taxon>
        <taxon>Actinokineospora</taxon>
    </lineage>
</organism>
<dbReference type="SUPFAM" id="SSF140453">
    <property type="entry name" value="EsxAB dimer-like"/>
    <property type="match status" value="1"/>
</dbReference>
<evidence type="ECO:0000313" key="3">
    <source>
        <dbReference type="Proteomes" id="UP000199051"/>
    </source>
</evidence>
<proteinExistence type="predicted"/>
<evidence type="ECO:0000256" key="1">
    <source>
        <dbReference type="SAM" id="MobiDB-lite"/>
    </source>
</evidence>
<protein>
    <recommendedName>
        <fullName evidence="4">Proteins of 100 residues with WXG</fullName>
    </recommendedName>
</protein>
<dbReference type="EMBL" id="FOGI01000005">
    <property type="protein sequence ID" value="SER78099.1"/>
    <property type="molecule type" value="Genomic_DNA"/>
</dbReference>
<dbReference type="Gene3D" id="1.10.287.1060">
    <property type="entry name" value="ESAT-6-like"/>
    <property type="match status" value="1"/>
</dbReference>
<dbReference type="Proteomes" id="UP000199051">
    <property type="component" value="Unassembled WGS sequence"/>
</dbReference>
<dbReference type="InterPro" id="IPR036689">
    <property type="entry name" value="ESAT-6-like_sf"/>
</dbReference>
<reference evidence="3" key="1">
    <citation type="submission" date="2016-10" db="EMBL/GenBank/DDBJ databases">
        <authorList>
            <person name="Varghese N."/>
            <person name="Submissions S."/>
        </authorList>
    </citation>
    <scope>NUCLEOTIDE SEQUENCE [LARGE SCALE GENOMIC DNA]</scope>
    <source>
        <strain evidence="3">DSM 44260</strain>
    </source>
</reference>
<feature type="region of interest" description="Disordered" evidence="1">
    <location>
        <begin position="1"/>
        <end position="26"/>
    </location>
</feature>
<name>A0A1H9S1T9_9PSEU</name>
<evidence type="ECO:0000313" key="2">
    <source>
        <dbReference type="EMBL" id="SER78099.1"/>
    </source>
</evidence>
<keyword evidence="3" id="KW-1185">Reference proteome</keyword>
<dbReference type="STRING" id="155974.SAMN04487818_105192"/>
<gene>
    <name evidence="2" type="ORF">SAMN04487818_105192</name>
</gene>
<evidence type="ECO:0008006" key="4">
    <source>
        <dbReference type="Google" id="ProtNLM"/>
    </source>
</evidence>